<evidence type="ECO:0000313" key="5">
    <source>
        <dbReference type="EMBL" id="KAH8377181.1"/>
    </source>
</evidence>
<dbReference type="Proteomes" id="UP001200034">
    <property type="component" value="Unassembled WGS sequence"/>
</dbReference>
<feature type="transmembrane region" description="Helical" evidence="3">
    <location>
        <begin position="304"/>
        <end position="327"/>
    </location>
</feature>
<keyword evidence="3" id="KW-1133">Transmembrane helix</keyword>
<evidence type="ECO:0000256" key="3">
    <source>
        <dbReference type="SAM" id="Phobius"/>
    </source>
</evidence>
<feature type="compositionally biased region" description="Low complexity" evidence="2">
    <location>
        <begin position="209"/>
        <end position="223"/>
    </location>
</feature>
<keyword evidence="6" id="KW-1185">Reference proteome</keyword>
<protein>
    <recommendedName>
        <fullName evidence="4">EGF-like domain-containing protein</fullName>
    </recommendedName>
</protein>
<sequence>IMQIQCMPILKVIFVLSTIVAVTDCCSSRILLLRQHTLQIEEHVVQMVNQLDLQQRQQLINAVDGQSTDPERDNMLLFSDTGQIIQMPTDLRHLEGLLTSIATTERNSATELWSTDSDTDESETTTSMSSSSSSSSTASTTSTSTSRTTTTAAATTAAAAISTTTELTAISKNTMATGEPPPDDSTPRVASDAAIVELIQAVPTTTTTATTTTTTTMASSTMTRASKPNNSEDVSFKFPCKDNYATDFCLNGGNCYRWANSDSFNYCVCADGYVGERCDSKTEDGVYVPLQPSMMEPQLKTAHVVFSFPMLILLSTIYVVFGAVFMFRNVLAQRRKQQQLHLHKQRFFVSC</sequence>
<dbReference type="GO" id="GO:0005154">
    <property type="term" value="F:epidermal growth factor receptor binding"/>
    <property type="evidence" value="ECO:0007669"/>
    <property type="project" value="InterPro"/>
</dbReference>
<feature type="domain" description="EGF-like" evidence="4">
    <location>
        <begin position="236"/>
        <end position="279"/>
    </location>
</feature>
<feature type="region of interest" description="Disordered" evidence="2">
    <location>
        <begin position="109"/>
        <end position="152"/>
    </location>
</feature>
<gene>
    <name evidence="5" type="ORF">KR093_003895</name>
</gene>
<dbReference type="PANTHER" id="PTHR12332:SF1">
    <property type="entry name" value="KEREN-RELATED"/>
    <property type="match status" value="1"/>
</dbReference>
<dbReference type="PROSITE" id="PS50026">
    <property type="entry name" value="EGF_3"/>
    <property type="match status" value="1"/>
</dbReference>
<dbReference type="AlphaFoldDB" id="A0AAD4K6S9"/>
<evidence type="ECO:0000259" key="4">
    <source>
        <dbReference type="PROSITE" id="PS50026"/>
    </source>
</evidence>
<dbReference type="PROSITE" id="PS00022">
    <property type="entry name" value="EGF_1"/>
    <property type="match status" value="1"/>
</dbReference>
<accession>A0AAD4K6S9</accession>
<evidence type="ECO:0000313" key="6">
    <source>
        <dbReference type="Proteomes" id="UP001200034"/>
    </source>
</evidence>
<keyword evidence="1" id="KW-0245">EGF-like domain</keyword>
<dbReference type="InterPro" id="IPR000742">
    <property type="entry name" value="EGF"/>
</dbReference>
<proteinExistence type="predicted"/>
<keyword evidence="1" id="KW-1015">Disulfide bond</keyword>
<keyword evidence="3" id="KW-0812">Transmembrane</keyword>
<feature type="disulfide bond" evidence="1">
    <location>
        <begin position="269"/>
        <end position="278"/>
    </location>
</feature>
<dbReference type="GO" id="GO:0007173">
    <property type="term" value="P:epidermal growth factor receptor signaling pathway"/>
    <property type="evidence" value="ECO:0007669"/>
    <property type="project" value="InterPro"/>
</dbReference>
<organism evidence="5 6">
    <name type="scientific">Drosophila rubida</name>
    <dbReference type="NCBI Taxonomy" id="30044"/>
    <lineage>
        <taxon>Eukaryota</taxon>
        <taxon>Metazoa</taxon>
        <taxon>Ecdysozoa</taxon>
        <taxon>Arthropoda</taxon>
        <taxon>Hexapoda</taxon>
        <taxon>Insecta</taxon>
        <taxon>Pterygota</taxon>
        <taxon>Neoptera</taxon>
        <taxon>Endopterygota</taxon>
        <taxon>Diptera</taxon>
        <taxon>Brachycera</taxon>
        <taxon>Muscomorpha</taxon>
        <taxon>Ephydroidea</taxon>
        <taxon>Drosophilidae</taxon>
        <taxon>Drosophila</taxon>
    </lineage>
</organism>
<dbReference type="PROSITE" id="PS01186">
    <property type="entry name" value="EGF_2"/>
    <property type="match status" value="1"/>
</dbReference>
<feature type="non-terminal residue" evidence="5">
    <location>
        <position position="1"/>
    </location>
</feature>
<dbReference type="InterPro" id="IPR043403">
    <property type="entry name" value="Gurken/Spitz"/>
</dbReference>
<keyword evidence="3" id="KW-0472">Membrane</keyword>
<dbReference type="PANTHER" id="PTHR12332">
    <property type="entry name" value="KEREN-RELATED"/>
    <property type="match status" value="1"/>
</dbReference>
<feature type="compositionally biased region" description="Low complexity" evidence="2">
    <location>
        <begin position="124"/>
        <end position="152"/>
    </location>
</feature>
<reference evidence="5" key="1">
    <citation type="journal article" date="2021" name="Mol. Ecol. Resour.">
        <title>Phylogenomic analyses of the genus Drosophila reveals genomic signals of climate adaptation.</title>
        <authorList>
            <person name="Li F."/>
            <person name="Rane R.V."/>
            <person name="Luria V."/>
            <person name="Xiong Z."/>
            <person name="Chen J."/>
            <person name="Li Z."/>
            <person name="Catullo R.A."/>
            <person name="Griffin P.C."/>
            <person name="Schiffer M."/>
            <person name="Pearce S."/>
            <person name="Lee S.F."/>
            <person name="McElroy K."/>
            <person name="Stocker A."/>
            <person name="Shirriffs J."/>
            <person name="Cockerell F."/>
            <person name="Coppin C."/>
            <person name="Sgro C.M."/>
            <person name="Karger A."/>
            <person name="Cain J.W."/>
            <person name="Weber J.A."/>
            <person name="Santpere G."/>
            <person name="Kirschner M.W."/>
            <person name="Hoffmann A.A."/>
            <person name="Oakeshott J.G."/>
            <person name="Zhang G."/>
        </authorList>
    </citation>
    <scope>NUCLEOTIDE SEQUENCE</scope>
    <source>
        <strain evidence="5">BGI-SZ-2011g</strain>
    </source>
</reference>
<comment type="caution">
    <text evidence="5">The sequence shown here is derived from an EMBL/GenBank/DDBJ whole genome shotgun (WGS) entry which is preliminary data.</text>
</comment>
<evidence type="ECO:0000256" key="2">
    <source>
        <dbReference type="SAM" id="MobiDB-lite"/>
    </source>
</evidence>
<dbReference type="EMBL" id="JAJJHW010001127">
    <property type="protein sequence ID" value="KAH8377181.1"/>
    <property type="molecule type" value="Genomic_DNA"/>
</dbReference>
<comment type="caution">
    <text evidence="1">Lacks conserved residue(s) required for the propagation of feature annotation.</text>
</comment>
<dbReference type="GO" id="GO:0048018">
    <property type="term" value="F:receptor ligand activity"/>
    <property type="evidence" value="ECO:0007669"/>
    <property type="project" value="InterPro"/>
</dbReference>
<dbReference type="Gene3D" id="2.10.25.10">
    <property type="entry name" value="Laminin"/>
    <property type="match status" value="1"/>
</dbReference>
<name>A0AAD4K6S9_9MUSC</name>
<feature type="region of interest" description="Disordered" evidence="2">
    <location>
        <begin position="209"/>
        <end position="228"/>
    </location>
</feature>
<dbReference type="SUPFAM" id="SSF57196">
    <property type="entry name" value="EGF/Laminin"/>
    <property type="match status" value="1"/>
</dbReference>
<evidence type="ECO:0000256" key="1">
    <source>
        <dbReference type="PROSITE-ProRule" id="PRU00076"/>
    </source>
</evidence>